<keyword evidence="2" id="KW-0812">Transmembrane</keyword>
<keyword evidence="2" id="KW-1133">Transmembrane helix</keyword>
<feature type="compositionally biased region" description="Pro residues" evidence="1">
    <location>
        <begin position="129"/>
        <end position="146"/>
    </location>
</feature>
<feature type="domain" description="VOC" evidence="3">
    <location>
        <begin position="183"/>
        <end position="298"/>
    </location>
</feature>
<dbReference type="AlphaFoldDB" id="A0A9W6SSQ5"/>
<organism evidence="4 5">
    <name type="scientific">Actinorhabdospora filicis</name>
    <dbReference type="NCBI Taxonomy" id="1785913"/>
    <lineage>
        <taxon>Bacteria</taxon>
        <taxon>Bacillati</taxon>
        <taxon>Actinomycetota</taxon>
        <taxon>Actinomycetes</taxon>
        <taxon>Micromonosporales</taxon>
        <taxon>Micromonosporaceae</taxon>
        <taxon>Actinorhabdospora</taxon>
    </lineage>
</organism>
<reference evidence="4" key="1">
    <citation type="submission" date="2023-03" db="EMBL/GenBank/DDBJ databases">
        <title>Actinorhabdospora filicis NBRC 111898.</title>
        <authorList>
            <person name="Ichikawa N."/>
            <person name="Sato H."/>
            <person name="Tonouchi N."/>
        </authorList>
    </citation>
    <scope>NUCLEOTIDE SEQUENCE</scope>
    <source>
        <strain evidence="4">NBRC 111898</strain>
    </source>
</reference>
<feature type="compositionally biased region" description="Basic and acidic residues" evidence="1">
    <location>
        <begin position="117"/>
        <end position="126"/>
    </location>
</feature>
<keyword evidence="2" id="KW-0472">Membrane</keyword>
<dbReference type="InterPro" id="IPR029068">
    <property type="entry name" value="Glyas_Bleomycin-R_OHBP_Dase"/>
</dbReference>
<dbReference type="RefSeq" id="WP_285667335.1">
    <property type="nucleotide sequence ID" value="NZ_BSTX01000007.1"/>
</dbReference>
<dbReference type="Proteomes" id="UP001165079">
    <property type="component" value="Unassembled WGS sequence"/>
</dbReference>
<dbReference type="PROSITE" id="PS51819">
    <property type="entry name" value="VOC"/>
    <property type="match status" value="1"/>
</dbReference>
<dbReference type="SUPFAM" id="SSF54593">
    <property type="entry name" value="Glyoxalase/Bleomycin resistance protein/Dihydroxybiphenyl dioxygenase"/>
    <property type="match status" value="1"/>
</dbReference>
<evidence type="ECO:0000256" key="2">
    <source>
        <dbReference type="SAM" id="Phobius"/>
    </source>
</evidence>
<evidence type="ECO:0000259" key="3">
    <source>
        <dbReference type="PROSITE" id="PS51819"/>
    </source>
</evidence>
<dbReference type="EMBL" id="BSTX01000007">
    <property type="protein sequence ID" value="GLZ81781.1"/>
    <property type="molecule type" value="Genomic_DNA"/>
</dbReference>
<keyword evidence="5" id="KW-1185">Reference proteome</keyword>
<dbReference type="InterPro" id="IPR037523">
    <property type="entry name" value="VOC_core"/>
</dbReference>
<feature type="transmembrane region" description="Helical" evidence="2">
    <location>
        <begin position="44"/>
        <end position="62"/>
    </location>
</feature>
<sequence>MAVRQRRPARRPMSARLLGAGFLLLVAFFLAALAVGARDLTMGLLAFLFLSAGVALLTYERMLNRLRQAGRAAPRNNPSPLEEFKAELRHEDEEDDEGLREKEAEEEEEDDGLGFDDLERTFRAEEPEPAPAPPPPPPPVPAPRPSPVSDSYTAAGHLDAPQPAWDTKRAFVSETSLPAASVRDVAATLVVADLTRSVDFYVGLLGLVELDRSSDAVLLEAGFGRVLLCHRDDAPVARGSLMHLALEVPDVANAFLQLQERGVIFSHPPRAAITGETYEVLAASFTDPDGHGLAITEIRER</sequence>
<dbReference type="Pfam" id="PF00903">
    <property type="entry name" value="Glyoxalase"/>
    <property type="match status" value="1"/>
</dbReference>
<dbReference type="InterPro" id="IPR004360">
    <property type="entry name" value="Glyas_Fos-R_dOase_dom"/>
</dbReference>
<accession>A0A9W6SSQ5</accession>
<feature type="compositionally biased region" description="Acidic residues" evidence="1">
    <location>
        <begin position="92"/>
        <end position="116"/>
    </location>
</feature>
<dbReference type="Gene3D" id="3.10.180.10">
    <property type="entry name" value="2,3-Dihydroxybiphenyl 1,2-Dioxygenase, domain 1"/>
    <property type="match status" value="1"/>
</dbReference>
<evidence type="ECO:0000313" key="4">
    <source>
        <dbReference type="EMBL" id="GLZ81781.1"/>
    </source>
</evidence>
<name>A0A9W6SSQ5_9ACTN</name>
<comment type="caution">
    <text evidence="4">The sequence shown here is derived from an EMBL/GenBank/DDBJ whole genome shotgun (WGS) entry which is preliminary data.</text>
</comment>
<evidence type="ECO:0000256" key="1">
    <source>
        <dbReference type="SAM" id="MobiDB-lite"/>
    </source>
</evidence>
<feature type="compositionally biased region" description="Basic and acidic residues" evidence="1">
    <location>
        <begin position="82"/>
        <end position="91"/>
    </location>
</feature>
<feature type="region of interest" description="Disordered" evidence="1">
    <location>
        <begin position="70"/>
        <end position="161"/>
    </location>
</feature>
<evidence type="ECO:0000313" key="5">
    <source>
        <dbReference type="Proteomes" id="UP001165079"/>
    </source>
</evidence>
<gene>
    <name evidence="4" type="ORF">Afil01_65880</name>
</gene>
<proteinExistence type="predicted"/>
<protein>
    <recommendedName>
        <fullName evidence="3">VOC domain-containing protein</fullName>
    </recommendedName>
</protein>